<protein>
    <submittedName>
        <fullName evidence="2">Uncharacterized protein</fullName>
    </submittedName>
</protein>
<proteinExistence type="predicted"/>
<dbReference type="Proteomes" id="UP000219338">
    <property type="component" value="Unassembled WGS sequence"/>
</dbReference>
<evidence type="ECO:0000313" key="3">
    <source>
        <dbReference type="Proteomes" id="UP000219338"/>
    </source>
</evidence>
<feature type="region of interest" description="Disordered" evidence="1">
    <location>
        <begin position="217"/>
        <end position="258"/>
    </location>
</feature>
<dbReference type="AlphaFoldDB" id="A0A284R807"/>
<feature type="compositionally biased region" description="Polar residues" evidence="1">
    <location>
        <begin position="105"/>
        <end position="114"/>
    </location>
</feature>
<gene>
    <name evidence="2" type="ORF">ARMOST_08232</name>
</gene>
<sequence>MSQEHTEGQSAPHSPHSSHHSLQDFPPLPTRPTPPASTRSKRSWISGKKGEGSSTLTTRASRSLRDLLQGSKKAQEKQPDPSSRLNPVPSSPPAIPPLNLSSSLQTVRQLANTFPSHPPPPSIPSGSRPTTSPPIPQIDSHAPPRAHHGSQTDPSHHRPLSPYAWIRKPSPSSPPTYEELQQQLKILLSEKAQPMLNIEESLPVTKSSPPTITVQIAQEWQMKHPPNTGGDNEPPAPKPTPSTKSSMRSSMPSLYTSS</sequence>
<dbReference type="STRING" id="47428.A0A284R807"/>
<feature type="compositionally biased region" description="Low complexity" evidence="1">
    <location>
        <begin position="241"/>
        <end position="258"/>
    </location>
</feature>
<accession>A0A284R807</accession>
<name>A0A284R807_ARMOS</name>
<evidence type="ECO:0000256" key="1">
    <source>
        <dbReference type="SAM" id="MobiDB-lite"/>
    </source>
</evidence>
<feature type="region of interest" description="Disordered" evidence="1">
    <location>
        <begin position="1"/>
        <end position="181"/>
    </location>
</feature>
<reference evidence="3" key="1">
    <citation type="journal article" date="2017" name="Nat. Ecol. Evol.">
        <title>Genome expansion and lineage-specific genetic innovations in the forest pathogenic fungi Armillaria.</title>
        <authorList>
            <person name="Sipos G."/>
            <person name="Prasanna A.N."/>
            <person name="Walter M.C."/>
            <person name="O'Connor E."/>
            <person name="Balint B."/>
            <person name="Krizsan K."/>
            <person name="Kiss B."/>
            <person name="Hess J."/>
            <person name="Varga T."/>
            <person name="Slot J."/>
            <person name="Riley R."/>
            <person name="Boka B."/>
            <person name="Rigling D."/>
            <person name="Barry K."/>
            <person name="Lee J."/>
            <person name="Mihaltcheva S."/>
            <person name="LaButti K."/>
            <person name="Lipzen A."/>
            <person name="Waldron R."/>
            <person name="Moloney N.M."/>
            <person name="Sperisen C."/>
            <person name="Kredics L."/>
            <person name="Vagvoelgyi C."/>
            <person name="Patrignani A."/>
            <person name="Fitzpatrick D."/>
            <person name="Nagy I."/>
            <person name="Doyle S."/>
            <person name="Anderson J.B."/>
            <person name="Grigoriev I.V."/>
            <person name="Gueldener U."/>
            <person name="Muensterkoetter M."/>
            <person name="Nagy L.G."/>
        </authorList>
    </citation>
    <scope>NUCLEOTIDE SEQUENCE [LARGE SCALE GENOMIC DNA]</scope>
    <source>
        <strain evidence="3">C18/9</strain>
    </source>
</reference>
<keyword evidence="3" id="KW-1185">Reference proteome</keyword>
<evidence type="ECO:0000313" key="2">
    <source>
        <dbReference type="EMBL" id="SJL04861.1"/>
    </source>
</evidence>
<organism evidence="2 3">
    <name type="scientific">Armillaria ostoyae</name>
    <name type="common">Armillaria root rot fungus</name>
    <dbReference type="NCBI Taxonomy" id="47428"/>
    <lineage>
        <taxon>Eukaryota</taxon>
        <taxon>Fungi</taxon>
        <taxon>Dikarya</taxon>
        <taxon>Basidiomycota</taxon>
        <taxon>Agaricomycotina</taxon>
        <taxon>Agaricomycetes</taxon>
        <taxon>Agaricomycetidae</taxon>
        <taxon>Agaricales</taxon>
        <taxon>Marasmiineae</taxon>
        <taxon>Physalacriaceae</taxon>
        <taxon>Armillaria</taxon>
    </lineage>
</organism>
<feature type="compositionally biased region" description="Pro residues" evidence="1">
    <location>
        <begin position="26"/>
        <end position="35"/>
    </location>
</feature>
<dbReference type="EMBL" id="FUEG01000005">
    <property type="protein sequence ID" value="SJL04861.1"/>
    <property type="molecule type" value="Genomic_DNA"/>
</dbReference>